<dbReference type="AlphaFoldDB" id="H2AU47"/>
<dbReference type="EMBL" id="HE650824">
    <property type="protein sequence ID" value="CCF57897.1"/>
    <property type="molecule type" value="Genomic_DNA"/>
</dbReference>
<dbReference type="Pfam" id="PF03795">
    <property type="entry name" value="YCII"/>
    <property type="match status" value="1"/>
</dbReference>
<protein>
    <recommendedName>
        <fullName evidence="1">YCII-related domain-containing protein</fullName>
    </recommendedName>
</protein>
<dbReference type="RefSeq" id="XP_003957032.1">
    <property type="nucleotide sequence ID" value="XM_003956983.1"/>
</dbReference>
<dbReference type="eggNOG" id="ENOG502S4AZ">
    <property type="taxonomic scope" value="Eukaryota"/>
</dbReference>
<dbReference type="Gene3D" id="3.30.70.1060">
    <property type="entry name" value="Dimeric alpha+beta barrel"/>
    <property type="match status" value="1"/>
</dbReference>
<dbReference type="PANTHER" id="PTHR33606">
    <property type="entry name" value="PROTEIN YCII"/>
    <property type="match status" value="1"/>
</dbReference>
<name>H2AU47_KAZAF</name>
<gene>
    <name evidence="2" type="primary">KAFR0D02500</name>
    <name evidence="2" type="ORF">KAFR_0D02500</name>
</gene>
<dbReference type="KEGG" id="kaf:KAFR_0D02500"/>
<accession>H2AU47</accession>
<dbReference type="InterPro" id="IPR051807">
    <property type="entry name" value="Sec-metab_biosynth-assoc"/>
</dbReference>
<evidence type="ECO:0000313" key="2">
    <source>
        <dbReference type="EMBL" id="CCF57897.1"/>
    </source>
</evidence>
<feature type="domain" description="YCII-related" evidence="1">
    <location>
        <begin position="14"/>
        <end position="80"/>
    </location>
</feature>
<proteinExistence type="predicted"/>
<dbReference type="InParanoid" id="H2AU47"/>
<dbReference type="PANTHER" id="PTHR33606:SF3">
    <property type="entry name" value="PROTEIN YCII"/>
    <property type="match status" value="1"/>
</dbReference>
<dbReference type="OrthoDB" id="5519740at2759"/>
<dbReference type="InterPro" id="IPR005545">
    <property type="entry name" value="YCII"/>
</dbReference>
<reference evidence="2 3" key="1">
    <citation type="journal article" date="2011" name="Proc. Natl. Acad. Sci. U.S.A.">
        <title>Evolutionary erosion of yeast sex chromosomes by mating-type switching accidents.</title>
        <authorList>
            <person name="Gordon J.L."/>
            <person name="Armisen D."/>
            <person name="Proux-Wera E."/>
            <person name="Oheigeartaigh S.S."/>
            <person name="Byrne K.P."/>
            <person name="Wolfe K.H."/>
        </authorList>
    </citation>
    <scope>NUCLEOTIDE SEQUENCE [LARGE SCALE GENOMIC DNA]</scope>
    <source>
        <strain evidence="3">ATCC 22294 / BCRC 22015 / CBS 2517 / CECT 1963 / NBRC 1671 / NRRL Y-8276</strain>
    </source>
</reference>
<evidence type="ECO:0000313" key="3">
    <source>
        <dbReference type="Proteomes" id="UP000005220"/>
    </source>
</evidence>
<dbReference type="InterPro" id="IPR011008">
    <property type="entry name" value="Dimeric_a/b-barrel"/>
</dbReference>
<dbReference type="GeneID" id="13885855"/>
<evidence type="ECO:0000259" key="1">
    <source>
        <dbReference type="Pfam" id="PF03795"/>
    </source>
</evidence>
<dbReference type="Proteomes" id="UP000005220">
    <property type="component" value="Chromosome 4"/>
</dbReference>
<dbReference type="HOGENOM" id="CLU_110355_2_2_1"/>
<sequence>MPEWLVKIEDIEGADRTPYYPEHMQNLKNLFDEKILVGAGALTTPEGKETGGILIIAAKTKEEAIEVVKRDVFARKGIFKMDTITCERTIGIRAARSFESCHEEFESLSRKE</sequence>
<keyword evidence="3" id="KW-1185">Reference proteome</keyword>
<organism evidence="2 3">
    <name type="scientific">Kazachstania africana (strain ATCC 22294 / BCRC 22015 / CBS 2517 / CECT 1963 / NBRC 1671 / NRRL Y-8276)</name>
    <name type="common">Yeast</name>
    <name type="synonym">Kluyveromyces africanus</name>
    <dbReference type="NCBI Taxonomy" id="1071382"/>
    <lineage>
        <taxon>Eukaryota</taxon>
        <taxon>Fungi</taxon>
        <taxon>Dikarya</taxon>
        <taxon>Ascomycota</taxon>
        <taxon>Saccharomycotina</taxon>
        <taxon>Saccharomycetes</taxon>
        <taxon>Saccharomycetales</taxon>
        <taxon>Saccharomycetaceae</taxon>
        <taxon>Kazachstania</taxon>
    </lineage>
</organism>
<dbReference type="SUPFAM" id="SSF54909">
    <property type="entry name" value="Dimeric alpha+beta barrel"/>
    <property type="match status" value="1"/>
</dbReference>